<dbReference type="Proteomes" id="UP000756346">
    <property type="component" value="Unassembled WGS sequence"/>
</dbReference>
<feature type="domain" description="Anaphase-promoting complex subunit 5" evidence="2">
    <location>
        <begin position="267"/>
        <end position="292"/>
    </location>
</feature>
<evidence type="ECO:0000259" key="1">
    <source>
        <dbReference type="Pfam" id="PF12770"/>
    </source>
</evidence>
<dbReference type="OrthoDB" id="9991317at2759"/>
<evidence type="ECO:0000259" key="2">
    <source>
        <dbReference type="Pfam" id="PF12862"/>
    </source>
</evidence>
<accession>A0A9P8XSX2</accession>
<dbReference type="InterPro" id="IPR024983">
    <property type="entry name" value="CHAT_dom"/>
</dbReference>
<gene>
    <name evidence="3" type="ORF">B0I36DRAFT_425900</name>
</gene>
<keyword evidence="4" id="KW-1185">Reference proteome</keyword>
<dbReference type="Pfam" id="PF12770">
    <property type="entry name" value="CHAT"/>
    <property type="match status" value="1"/>
</dbReference>
<evidence type="ECO:0000313" key="3">
    <source>
        <dbReference type="EMBL" id="KAH7014620.1"/>
    </source>
</evidence>
<dbReference type="Pfam" id="PF12862">
    <property type="entry name" value="ANAPC5"/>
    <property type="match status" value="2"/>
</dbReference>
<dbReference type="RefSeq" id="XP_046005587.1">
    <property type="nucleotide sequence ID" value="XM_046162364.1"/>
</dbReference>
<feature type="domain" description="CHAT" evidence="1">
    <location>
        <begin position="700"/>
        <end position="999"/>
    </location>
</feature>
<proteinExistence type="predicted"/>
<dbReference type="PANTHER" id="PTHR19959:SF119">
    <property type="entry name" value="FUNGAL LIPASE-LIKE DOMAIN-CONTAINING PROTEIN"/>
    <property type="match status" value="1"/>
</dbReference>
<dbReference type="InterPro" id="IPR026000">
    <property type="entry name" value="Apc5_dom"/>
</dbReference>
<dbReference type="SUPFAM" id="SSF81901">
    <property type="entry name" value="HCP-like"/>
    <property type="match status" value="2"/>
</dbReference>
<protein>
    <submittedName>
        <fullName evidence="3">CHAT domain-containing protein</fullName>
    </submittedName>
</protein>
<dbReference type="Pfam" id="PF13374">
    <property type="entry name" value="TPR_10"/>
    <property type="match status" value="5"/>
</dbReference>
<dbReference type="GeneID" id="70191910"/>
<organism evidence="3 4">
    <name type="scientific">Microdochium trichocladiopsis</name>
    <dbReference type="NCBI Taxonomy" id="1682393"/>
    <lineage>
        <taxon>Eukaryota</taxon>
        <taxon>Fungi</taxon>
        <taxon>Dikarya</taxon>
        <taxon>Ascomycota</taxon>
        <taxon>Pezizomycotina</taxon>
        <taxon>Sordariomycetes</taxon>
        <taxon>Xylariomycetidae</taxon>
        <taxon>Xylariales</taxon>
        <taxon>Microdochiaceae</taxon>
        <taxon>Microdochium</taxon>
    </lineage>
</organism>
<dbReference type="AlphaFoldDB" id="A0A9P8XSX2"/>
<sequence length="1015" mass="111293">MADFEEAIRVGREAIDATTLDHPDRPGRLNNLGIRLRDRYLRTGAMADLEEAIRVGREAIDSAPSDHPDRAMLTNNLGTYLGNRYSRTGAMADLEEAIRTGQEIIDTTPPNHPSRAMFLNNLGNRLGHRYSRTGEMTDLEEAIRVTREAIDTAPSDHPNQAGWLNNLGTHLANKYSRAGAMSDLEEAIRVGRAAIDATARGHPDRAGRLNNLGTHLGNRYLRTGAMADLEEAIRAIREAIDTTPSDHPSRAMFLSSLGGRLSERYSRTKAMTDLEEAIRVIREAIDTTPLDHPGRPMFLYNLGNRLGNRYSRTRGMTDIEEAVRVGREAIDATPSNHPDWAMFLNSLGHHLGNRYSGTGEMADLEEAIRVGREAINATPLDHPSRALYLNSLGLHLGNRYSQTGEMADIEEAVRVGREAIDAIPSDHLDGAMLANNLGAHLSNRYSRMGAMADLEDAKECFVAALHQSASAVSLHVAAGRRLLSSSGILQDRHAYAIAKTTINLIPLLTPRSLQNSDKTHLLSAVVGLSSDAAAIALHANRGPAAAIELLETGRGVIAGALFEQSDLAALERAHPDLARSFIDLRDQLDAPLPADSLATAEHPTAAAETEGDWRRDAGPRLARLLETIRSKSRFERFLLSASEVDILEAARPGPIVVLNVSSYRCDALLVEQSGVRLLKLPNLSREALNDHARELRTLDTLGWLWDAIVCPILNALGFAGPPSDSQWPHVWWVPTGPLTRFPLHAAGHHLRRTGETAVDRVVSSYASSVKAIIHSRRRPQQALAAGETRNAVVVAMPKTPKQAPLKHASDEVDAVVAVCESMGLPHDRPRPHKTDVSSALEACRMFHFAGHGSTHPEEPLQSQLLLDDWDREPFTVASLLETNLTSNPPFLAYLSACGTGQILHEGSVDESIHLANACQLAGFRHVVGTLWSVDNELCVDMARMTYKVLRDEGIKDETVSRGLHWAMRTLRDHWVDGEDAGRGKSYLSKAERDAELRPGSEARRPLWVPYVHFGV</sequence>
<dbReference type="Gene3D" id="1.25.40.10">
    <property type="entry name" value="Tetratricopeptide repeat domain"/>
    <property type="match status" value="3"/>
</dbReference>
<evidence type="ECO:0000313" key="4">
    <source>
        <dbReference type="Proteomes" id="UP000756346"/>
    </source>
</evidence>
<feature type="domain" description="Anaphase-promoting complex subunit 5" evidence="2">
    <location>
        <begin position="3"/>
        <end position="22"/>
    </location>
</feature>
<dbReference type="InterPro" id="IPR011990">
    <property type="entry name" value="TPR-like_helical_dom_sf"/>
</dbReference>
<reference evidence="3" key="1">
    <citation type="journal article" date="2021" name="Nat. Commun.">
        <title>Genetic determinants of endophytism in the Arabidopsis root mycobiome.</title>
        <authorList>
            <person name="Mesny F."/>
            <person name="Miyauchi S."/>
            <person name="Thiergart T."/>
            <person name="Pickel B."/>
            <person name="Atanasova L."/>
            <person name="Karlsson M."/>
            <person name="Huettel B."/>
            <person name="Barry K.W."/>
            <person name="Haridas S."/>
            <person name="Chen C."/>
            <person name="Bauer D."/>
            <person name="Andreopoulos W."/>
            <person name="Pangilinan J."/>
            <person name="LaButti K."/>
            <person name="Riley R."/>
            <person name="Lipzen A."/>
            <person name="Clum A."/>
            <person name="Drula E."/>
            <person name="Henrissat B."/>
            <person name="Kohler A."/>
            <person name="Grigoriev I.V."/>
            <person name="Martin F.M."/>
            <person name="Hacquard S."/>
        </authorList>
    </citation>
    <scope>NUCLEOTIDE SEQUENCE</scope>
    <source>
        <strain evidence="3">MPI-CAGE-CH-0230</strain>
    </source>
</reference>
<dbReference type="PANTHER" id="PTHR19959">
    <property type="entry name" value="KINESIN LIGHT CHAIN"/>
    <property type="match status" value="1"/>
</dbReference>
<name>A0A9P8XSX2_9PEZI</name>
<comment type="caution">
    <text evidence="3">The sequence shown here is derived from an EMBL/GenBank/DDBJ whole genome shotgun (WGS) entry which is preliminary data.</text>
</comment>
<dbReference type="EMBL" id="JAGTJQ010000013">
    <property type="protein sequence ID" value="KAH7014620.1"/>
    <property type="molecule type" value="Genomic_DNA"/>
</dbReference>